<feature type="domain" description="Integrase catalytic" evidence="1">
    <location>
        <begin position="8"/>
        <end position="29"/>
    </location>
</feature>
<name>A0A5M8X987_LEUME</name>
<dbReference type="Proteomes" id="UP000469952">
    <property type="component" value="Unassembled WGS sequence"/>
</dbReference>
<dbReference type="AlphaFoldDB" id="A0A5M8X987"/>
<gene>
    <name evidence="2" type="ORF">GFV13_06370</name>
</gene>
<evidence type="ECO:0000313" key="3">
    <source>
        <dbReference type="Proteomes" id="UP000469952"/>
    </source>
</evidence>
<proteinExistence type="predicted"/>
<dbReference type="EMBL" id="WIPA01000008">
    <property type="protein sequence ID" value="MQR26897.1"/>
    <property type="molecule type" value="Genomic_DNA"/>
</dbReference>
<organism evidence="2 3">
    <name type="scientific">Leuconostoc mesenteroides</name>
    <dbReference type="NCBI Taxonomy" id="1245"/>
    <lineage>
        <taxon>Bacteria</taxon>
        <taxon>Bacillati</taxon>
        <taxon>Bacillota</taxon>
        <taxon>Bacilli</taxon>
        <taxon>Lactobacillales</taxon>
        <taxon>Lactobacillaceae</taxon>
        <taxon>Leuconostoc</taxon>
    </lineage>
</organism>
<dbReference type="InterPro" id="IPR001584">
    <property type="entry name" value="Integrase_cat-core"/>
</dbReference>
<dbReference type="Pfam" id="PF13333">
    <property type="entry name" value="rve_2"/>
    <property type="match status" value="1"/>
</dbReference>
<sequence length="36" mass="4251">MINKETDVYYYNNERIKKMAGSIPVQYRNLANQLAT</sequence>
<comment type="caution">
    <text evidence="2">The sequence shown here is derived from an EMBL/GenBank/DDBJ whole genome shotgun (WGS) entry which is preliminary data.</text>
</comment>
<evidence type="ECO:0000313" key="2">
    <source>
        <dbReference type="EMBL" id="MQR26897.1"/>
    </source>
</evidence>
<evidence type="ECO:0000259" key="1">
    <source>
        <dbReference type="Pfam" id="PF13333"/>
    </source>
</evidence>
<protein>
    <submittedName>
        <fullName evidence="2">IS3 family transposase</fullName>
    </submittedName>
</protein>
<accession>A0A5M8X987</accession>
<reference evidence="2 3" key="1">
    <citation type="submission" date="2019-10" db="EMBL/GenBank/DDBJ databases">
        <title>WGS of Leuconostoc mesenteroides.</title>
        <authorList>
            <person name="Melo Bolivar J."/>
            <person name="Marino-Ramirez L."/>
            <person name="Villamil Diaz L.M."/>
        </authorList>
    </citation>
    <scope>NUCLEOTIDE SEQUENCE [LARGE SCALE GENOMIC DNA]</scope>
    <source>
        <strain evidence="2 3">M11</strain>
    </source>
</reference>